<sequence>MSWSRAHRRHQLVHQVLADIAGDGRPELPERRRAEVEAEFGGLEGFLLELQLRWYRAFDARLDALLEDWPPDLPAALDKLWLDLSGTMPTARFVLDAHLHHQALAPLHARHQLLLHAATGVYRKPDDWPRLATTPSHVGTTTSSVMSSARSQRLIQPCRWISAF</sequence>
<gene>
    <name evidence="1" type="ORF">F8566_12580</name>
</gene>
<dbReference type="RefSeq" id="WP_151560365.1">
    <property type="nucleotide sequence ID" value="NZ_WBMT01000005.1"/>
</dbReference>
<proteinExistence type="predicted"/>
<reference evidence="1 2" key="1">
    <citation type="submission" date="2019-09" db="EMBL/GenBank/DDBJ databases">
        <title>Actinomadura physcomitrii sp. nov., a novel actinomycete isolated from moss [Physcomitrium sphaericum (Ludw) Fuernr].</title>
        <authorList>
            <person name="Zhuang X."/>
            <person name="Liu C."/>
        </authorList>
    </citation>
    <scope>NUCLEOTIDE SEQUENCE [LARGE SCALE GENOMIC DNA]</scope>
    <source>
        <strain evidence="1 2">HMC1</strain>
    </source>
</reference>
<evidence type="ECO:0000313" key="2">
    <source>
        <dbReference type="Proteomes" id="UP000468735"/>
    </source>
</evidence>
<protein>
    <submittedName>
        <fullName evidence="1">Uncharacterized protein</fullName>
    </submittedName>
</protein>
<dbReference type="EMBL" id="WBMT01000005">
    <property type="protein sequence ID" value="KAB2349596.1"/>
    <property type="molecule type" value="Genomic_DNA"/>
</dbReference>
<organism evidence="1 2">
    <name type="scientific">Actinomadura rudentiformis</name>
    <dbReference type="NCBI Taxonomy" id="359158"/>
    <lineage>
        <taxon>Bacteria</taxon>
        <taxon>Bacillati</taxon>
        <taxon>Actinomycetota</taxon>
        <taxon>Actinomycetes</taxon>
        <taxon>Streptosporangiales</taxon>
        <taxon>Thermomonosporaceae</taxon>
        <taxon>Actinomadura</taxon>
    </lineage>
</organism>
<evidence type="ECO:0000313" key="1">
    <source>
        <dbReference type="EMBL" id="KAB2349596.1"/>
    </source>
</evidence>
<dbReference type="OrthoDB" id="3533798at2"/>
<keyword evidence="2" id="KW-1185">Reference proteome</keyword>
<accession>A0A6H9YV08</accession>
<name>A0A6H9YV08_9ACTN</name>
<dbReference type="AlphaFoldDB" id="A0A6H9YV08"/>
<comment type="caution">
    <text evidence="1">The sequence shown here is derived from an EMBL/GenBank/DDBJ whole genome shotgun (WGS) entry which is preliminary data.</text>
</comment>
<dbReference type="Proteomes" id="UP000468735">
    <property type="component" value="Unassembled WGS sequence"/>
</dbReference>